<dbReference type="PANTHER" id="PTHR13593:SF113">
    <property type="entry name" value="SI:DKEY-266F7.9"/>
    <property type="match status" value="1"/>
</dbReference>
<dbReference type="PANTHER" id="PTHR13593">
    <property type="match status" value="1"/>
</dbReference>
<sequence>MAATTAVESAGLPGFGSTGAHGKLDSARNPDWMAAVPDDRPLSRISIPGTHDTLAVHGGKAGPAVVTQEAFDKGCADDRCTSRQSLRVQLEAGIRALDVRVRRDETDSLAVQHGGFFQRVNFDDVLGVVDDFLSRHPLETVLMRVKAECTTVARPFGCTDAGGVPPDLARIDRSLAAHPRVWQPSATGRAEIPALREVRGRIVITQFSDIADGGGRGMAVDAQDLWDGPDMDVKWAAIAAHLDRAATAAPGTLYLNYLSANGAPDPTKLPRRYASVENQHTLDHLRTTPGTPTGVLMTDFPGPALVEEIIHHNVG</sequence>
<dbReference type="AlphaFoldDB" id="A0A7G1KUG7"/>
<gene>
    <name evidence="8" type="primary">plcA</name>
    <name evidence="8" type="ORF">NWFMUON74_53710</name>
</gene>
<dbReference type="GO" id="GO:0006629">
    <property type="term" value="P:lipid metabolic process"/>
    <property type="evidence" value="ECO:0007669"/>
    <property type="project" value="InterPro"/>
</dbReference>
<evidence type="ECO:0000313" key="9">
    <source>
        <dbReference type="Proteomes" id="UP000516173"/>
    </source>
</evidence>
<keyword evidence="9" id="KW-1185">Reference proteome</keyword>
<evidence type="ECO:0000256" key="3">
    <source>
        <dbReference type="ARBA" id="ARBA00019758"/>
    </source>
</evidence>
<dbReference type="CDD" id="cd08586">
    <property type="entry name" value="PI-PLCc_BcPLC_like"/>
    <property type="match status" value="1"/>
</dbReference>
<evidence type="ECO:0000256" key="1">
    <source>
        <dbReference type="ARBA" id="ARBA00001316"/>
    </source>
</evidence>
<evidence type="ECO:0000256" key="6">
    <source>
        <dbReference type="SAM" id="MobiDB-lite"/>
    </source>
</evidence>
<evidence type="ECO:0000259" key="7">
    <source>
        <dbReference type="SMART" id="SM00148"/>
    </source>
</evidence>
<feature type="region of interest" description="Disordered" evidence="6">
    <location>
        <begin position="1"/>
        <end position="32"/>
    </location>
</feature>
<dbReference type="KEGG" id="nwl:NWFMUON74_53710"/>
<dbReference type="PROSITE" id="PS50007">
    <property type="entry name" value="PIPLC_X_DOMAIN"/>
    <property type="match status" value="1"/>
</dbReference>
<evidence type="ECO:0000256" key="4">
    <source>
        <dbReference type="ARBA" id="ARBA00030474"/>
    </source>
</evidence>
<evidence type="ECO:0000256" key="5">
    <source>
        <dbReference type="ARBA" id="ARBA00030782"/>
    </source>
</evidence>
<dbReference type="Gene3D" id="3.20.20.190">
    <property type="entry name" value="Phosphatidylinositol (PI) phosphodiesterase"/>
    <property type="match status" value="1"/>
</dbReference>
<feature type="domain" description="Phosphatidylinositol-specific phospholipase C X" evidence="7">
    <location>
        <begin position="38"/>
        <end position="207"/>
    </location>
</feature>
<protein>
    <recommendedName>
        <fullName evidence="3">1-phosphatidylinositol phosphodiesterase</fullName>
        <ecNumber evidence="2">4.6.1.13</ecNumber>
    </recommendedName>
    <alternativeName>
        <fullName evidence="4">Phosphatidylinositol diacylglycerol-lyase</fullName>
    </alternativeName>
    <alternativeName>
        <fullName evidence="5">Phosphatidylinositol-specific phospholipase C</fullName>
    </alternativeName>
</protein>
<dbReference type="InterPro" id="IPR000909">
    <property type="entry name" value="PLipase_C_PInositol-sp_X_dom"/>
</dbReference>
<comment type="catalytic activity">
    <reaction evidence="1">
        <text>a 1,2-diacyl-sn-glycero-3-phospho-(1D-myo-inositol) = 1D-myo-inositol 1,2-cyclic phosphate + a 1,2-diacyl-sn-glycerol</text>
        <dbReference type="Rhea" id="RHEA:17093"/>
        <dbReference type="ChEBI" id="CHEBI:17815"/>
        <dbReference type="ChEBI" id="CHEBI:57880"/>
        <dbReference type="ChEBI" id="CHEBI:58484"/>
        <dbReference type="EC" id="4.6.1.13"/>
    </reaction>
</comment>
<name>A0A7G1KUG7_9NOCA</name>
<evidence type="ECO:0000256" key="2">
    <source>
        <dbReference type="ARBA" id="ARBA00012581"/>
    </source>
</evidence>
<dbReference type="GO" id="GO:0008081">
    <property type="term" value="F:phosphoric diester hydrolase activity"/>
    <property type="evidence" value="ECO:0007669"/>
    <property type="project" value="InterPro"/>
</dbReference>
<dbReference type="EC" id="4.6.1.13" evidence="2"/>
<dbReference type="GO" id="GO:0004436">
    <property type="term" value="F:phosphatidylinositol diacylglycerol-lyase activity"/>
    <property type="evidence" value="ECO:0007669"/>
    <property type="project" value="UniProtKB-EC"/>
</dbReference>
<accession>A0A7G1KUG7</accession>
<reference evidence="8 9" key="1">
    <citation type="submission" date="2020-08" db="EMBL/GenBank/DDBJ databases">
        <title>Genome Sequencing of Nocardia wallacei strain FMUON74 and assembly.</title>
        <authorList>
            <person name="Toyokawa M."/>
            <person name="Uesaka K."/>
        </authorList>
    </citation>
    <scope>NUCLEOTIDE SEQUENCE [LARGE SCALE GENOMIC DNA]</scope>
    <source>
        <strain evidence="8 9">FMUON74</strain>
    </source>
</reference>
<evidence type="ECO:0000313" key="8">
    <source>
        <dbReference type="EMBL" id="BCK57599.1"/>
    </source>
</evidence>
<organism evidence="8 9">
    <name type="scientific">Nocardia wallacei</name>
    <dbReference type="NCBI Taxonomy" id="480035"/>
    <lineage>
        <taxon>Bacteria</taxon>
        <taxon>Bacillati</taxon>
        <taxon>Actinomycetota</taxon>
        <taxon>Actinomycetes</taxon>
        <taxon>Mycobacteriales</taxon>
        <taxon>Nocardiaceae</taxon>
        <taxon>Nocardia</taxon>
    </lineage>
</organism>
<dbReference type="Pfam" id="PF00388">
    <property type="entry name" value="PI-PLC-X"/>
    <property type="match status" value="1"/>
</dbReference>
<dbReference type="InterPro" id="IPR017946">
    <property type="entry name" value="PLC-like_Pdiesterase_TIM-brl"/>
</dbReference>
<dbReference type="Proteomes" id="UP000516173">
    <property type="component" value="Chromosome"/>
</dbReference>
<dbReference type="InterPro" id="IPR051057">
    <property type="entry name" value="PI-PLC_domain"/>
</dbReference>
<dbReference type="EMBL" id="AP023396">
    <property type="protein sequence ID" value="BCK57599.1"/>
    <property type="molecule type" value="Genomic_DNA"/>
</dbReference>
<proteinExistence type="predicted"/>
<dbReference type="SUPFAM" id="SSF51695">
    <property type="entry name" value="PLC-like phosphodiesterases"/>
    <property type="match status" value="1"/>
</dbReference>
<dbReference type="SMART" id="SM00148">
    <property type="entry name" value="PLCXc"/>
    <property type="match status" value="1"/>
</dbReference>